<dbReference type="SMART" id="SM00448">
    <property type="entry name" value="REC"/>
    <property type="match status" value="1"/>
</dbReference>
<comment type="caution">
    <text evidence="5">The sequence shown here is derived from an EMBL/GenBank/DDBJ whole genome shotgun (WGS) entry which is preliminary data.</text>
</comment>
<dbReference type="Pfam" id="PF00072">
    <property type="entry name" value="Response_reg"/>
    <property type="match status" value="1"/>
</dbReference>
<dbReference type="AlphaFoldDB" id="A0A0F8YEK9"/>
<feature type="domain" description="Response regulatory" evidence="4">
    <location>
        <begin position="13"/>
        <end position="110"/>
    </location>
</feature>
<organism evidence="5">
    <name type="scientific">marine sediment metagenome</name>
    <dbReference type="NCBI Taxonomy" id="412755"/>
    <lineage>
        <taxon>unclassified sequences</taxon>
        <taxon>metagenomes</taxon>
        <taxon>ecological metagenomes</taxon>
    </lineage>
</organism>
<dbReference type="EMBL" id="LAZR01053844">
    <property type="protein sequence ID" value="KKK79848.1"/>
    <property type="molecule type" value="Genomic_DNA"/>
</dbReference>
<dbReference type="InterPro" id="IPR001789">
    <property type="entry name" value="Sig_transdc_resp-reg_receiver"/>
</dbReference>
<name>A0A0F8YEK9_9ZZZZ</name>
<keyword evidence="3" id="KW-0804">Transcription</keyword>
<dbReference type="PANTHER" id="PTHR43214:SF41">
    <property type="entry name" value="NITRATE_NITRITE RESPONSE REGULATOR PROTEIN NARP"/>
    <property type="match status" value="1"/>
</dbReference>
<sequence length="110" mass="11885">MTAKTSIYTNKHKVLIVDDHPIVRHGLGELIARQSDLEVCGEAANAAEALRQVEANRPDIAVVDISLDGDNGIELTEQIRALYPDVKILVSSIHDEKTFAGRALRAAALG</sequence>
<evidence type="ECO:0000256" key="3">
    <source>
        <dbReference type="ARBA" id="ARBA00023163"/>
    </source>
</evidence>
<dbReference type="CDD" id="cd17535">
    <property type="entry name" value="REC_NarL-like"/>
    <property type="match status" value="1"/>
</dbReference>
<dbReference type="InterPro" id="IPR058245">
    <property type="entry name" value="NreC/VraR/RcsB-like_REC"/>
</dbReference>
<dbReference type="PANTHER" id="PTHR43214">
    <property type="entry name" value="TWO-COMPONENT RESPONSE REGULATOR"/>
    <property type="match status" value="1"/>
</dbReference>
<dbReference type="Gene3D" id="3.40.50.2300">
    <property type="match status" value="1"/>
</dbReference>
<dbReference type="SUPFAM" id="SSF52172">
    <property type="entry name" value="CheY-like"/>
    <property type="match status" value="1"/>
</dbReference>
<dbReference type="PROSITE" id="PS50110">
    <property type="entry name" value="RESPONSE_REGULATORY"/>
    <property type="match status" value="1"/>
</dbReference>
<reference evidence="5" key="1">
    <citation type="journal article" date="2015" name="Nature">
        <title>Complex archaea that bridge the gap between prokaryotes and eukaryotes.</title>
        <authorList>
            <person name="Spang A."/>
            <person name="Saw J.H."/>
            <person name="Jorgensen S.L."/>
            <person name="Zaremba-Niedzwiedzka K."/>
            <person name="Martijn J."/>
            <person name="Lind A.E."/>
            <person name="van Eijk R."/>
            <person name="Schleper C."/>
            <person name="Guy L."/>
            <person name="Ettema T.J."/>
        </authorList>
    </citation>
    <scope>NUCLEOTIDE SEQUENCE</scope>
</reference>
<feature type="non-terminal residue" evidence="5">
    <location>
        <position position="110"/>
    </location>
</feature>
<evidence type="ECO:0000313" key="5">
    <source>
        <dbReference type="EMBL" id="KKK79848.1"/>
    </source>
</evidence>
<evidence type="ECO:0000259" key="4">
    <source>
        <dbReference type="PROSITE" id="PS50110"/>
    </source>
</evidence>
<dbReference type="GO" id="GO:0003677">
    <property type="term" value="F:DNA binding"/>
    <property type="evidence" value="ECO:0007669"/>
    <property type="project" value="UniProtKB-KW"/>
</dbReference>
<evidence type="ECO:0000256" key="2">
    <source>
        <dbReference type="ARBA" id="ARBA00023125"/>
    </source>
</evidence>
<keyword evidence="2" id="KW-0238">DNA-binding</keyword>
<dbReference type="InterPro" id="IPR011006">
    <property type="entry name" value="CheY-like_superfamily"/>
</dbReference>
<protein>
    <recommendedName>
        <fullName evidence="4">Response regulatory domain-containing protein</fullName>
    </recommendedName>
</protein>
<evidence type="ECO:0000256" key="1">
    <source>
        <dbReference type="ARBA" id="ARBA00023015"/>
    </source>
</evidence>
<keyword evidence="1" id="KW-0805">Transcription regulation</keyword>
<gene>
    <name evidence="5" type="ORF">LCGC14_2829400</name>
</gene>
<dbReference type="InterPro" id="IPR039420">
    <property type="entry name" value="WalR-like"/>
</dbReference>
<proteinExistence type="predicted"/>
<accession>A0A0F8YEK9</accession>
<dbReference type="GO" id="GO:0000160">
    <property type="term" value="P:phosphorelay signal transduction system"/>
    <property type="evidence" value="ECO:0007669"/>
    <property type="project" value="InterPro"/>
</dbReference>